<dbReference type="Gene3D" id="3.30.70.150">
    <property type="entry name" value="RuBisCO large subunit, N-terminal domain"/>
    <property type="match status" value="1"/>
</dbReference>
<dbReference type="OrthoDB" id="9764279at2"/>
<dbReference type="InterPro" id="IPR000685">
    <property type="entry name" value="RuBisCO_lsu_C"/>
</dbReference>
<proteinExistence type="predicted"/>
<dbReference type="GO" id="GO:0015977">
    <property type="term" value="P:carbon fixation"/>
    <property type="evidence" value="ECO:0007669"/>
    <property type="project" value="InterPro"/>
</dbReference>
<protein>
    <recommendedName>
        <fullName evidence="1">Ribulose bisphosphate carboxylase large subunit C-terminal domain-containing protein</fullName>
    </recommendedName>
</protein>
<dbReference type="InterPro" id="IPR033966">
    <property type="entry name" value="RuBisCO"/>
</dbReference>
<accession>A0A2S6MVH4</accession>
<name>A0A2S6MVH4_9HYPH</name>
<evidence type="ECO:0000313" key="2">
    <source>
        <dbReference type="EMBL" id="PPQ26364.1"/>
    </source>
</evidence>
<reference evidence="2 3" key="1">
    <citation type="journal article" date="2018" name="Arch. Microbiol.">
        <title>New insights into the metabolic potential of the phototrophic purple bacterium Rhodopila globiformis DSM 161(T) from its draft genome sequence and evidence for a vanadium-dependent nitrogenase.</title>
        <authorList>
            <person name="Imhoff J.F."/>
            <person name="Rahn T."/>
            <person name="Kunzel S."/>
            <person name="Neulinger S.C."/>
        </authorList>
    </citation>
    <scope>NUCLEOTIDE SEQUENCE [LARGE SCALE GENOMIC DNA]</scope>
    <source>
        <strain evidence="2 3">DSM 16996</strain>
    </source>
</reference>
<dbReference type="GO" id="GO:0016984">
    <property type="term" value="F:ribulose-bisphosphate carboxylase activity"/>
    <property type="evidence" value="ECO:0007669"/>
    <property type="project" value="InterPro"/>
</dbReference>
<keyword evidence="3" id="KW-1185">Reference proteome</keyword>
<dbReference type="PANTHER" id="PTHR42704">
    <property type="entry name" value="RIBULOSE BISPHOSPHATE CARBOXYLASE"/>
    <property type="match status" value="1"/>
</dbReference>
<dbReference type="SUPFAM" id="SSF51649">
    <property type="entry name" value="RuBisCo, C-terminal domain"/>
    <property type="match status" value="1"/>
</dbReference>
<dbReference type="SUPFAM" id="SSF54966">
    <property type="entry name" value="RuBisCO, large subunit, small (N-terminal) domain"/>
    <property type="match status" value="1"/>
</dbReference>
<dbReference type="EMBL" id="NHSJ01000134">
    <property type="protein sequence ID" value="PPQ26364.1"/>
    <property type="molecule type" value="Genomic_DNA"/>
</dbReference>
<comment type="caution">
    <text evidence="2">The sequence shown here is derived from an EMBL/GenBank/DDBJ whole genome shotgun (WGS) entry which is preliminary data.</text>
</comment>
<dbReference type="Proteomes" id="UP000239089">
    <property type="component" value="Unassembled WGS sequence"/>
</dbReference>
<dbReference type="InterPro" id="IPR036422">
    <property type="entry name" value="RuBisCO_lsu_N_sf"/>
</dbReference>
<evidence type="ECO:0000313" key="3">
    <source>
        <dbReference type="Proteomes" id="UP000239089"/>
    </source>
</evidence>
<feature type="domain" description="Ribulose bisphosphate carboxylase large subunit C-terminal" evidence="1">
    <location>
        <begin position="117"/>
        <end position="240"/>
    </location>
</feature>
<dbReference type="Gene3D" id="3.20.20.110">
    <property type="entry name" value="Ribulose bisphosphate carboxylase, large subunit, C-terminal domain"/>
    <property type="match status" value="1"/>
</dbReference>
<dbReference type="SFLD" id="SFLDG00301">
    <property type="entry name" value="RuBisCO-like_proteins"/>
    <property type="match status" value="1"/>
</dbReference>
<dbReference type="PANTHER" id="PTHR42704:SF17">
    <property type="entry name" value="RIBULOSE BISPHOSPHATE CARBOXYLASE LARGE CHAIN"/>
    <property type="match status" value="1"/>
</dbReference>
<evidence type="ECO:0000259" key="1">
    <source>
        <dbReference type="Pfam" id="PF00016"/>
    </source>
</evidence>
<dbReference type="InterPro" id="IPR036376">
    <property type="entry name" value="RuBisCO_lsu_C_sf"/>
</dbReference>
<organism evidence="2 3">
    <name type="scientific">Rhodoblastus sphagnicola</name>
    <dbReference type="NCBI Taxonomy" id="333368"/>
    <lineage>
        <taxon>Bacteria</taxon>
        <taxon>Pseudomonadati</taxon>
        <taxon>Pseudomonadota</taxon>
        <taxon>Alphaproteobacteria</taxon>
        <taxon>Hyphomicrobiales</taxon>
        <taxon>Rhodoblastaceae</taxon>
        <taxon>Rhodoblastus</taxon>
    </lineage>
</organism>
<sequence length="367" mass="38853">MSHIVFHYHVAGDSSDIAARSESLLLEQTVELSRAAASDAWVRENIVGEVLSIKPRESGGFAVTIAQPLRTTALDPAQFLNVAFGNSSLQPDVKLVGVEPPDEFFKTFRGPRFGANALREKLGAFGRALTATALKPMGLPPEKLAALAYSFAVAGIDVIKDDHGLADHDFCPFAQRVELCQRAVEKANAETGGRTIYAPNLIGSPASIQRQFAFAREAGVGAVLLAPMLVGPALLHELASAAALPIIAHPAFGGSEWIAPEVLFGDIFKWFGADASIYPHLGGRFSYSRDTCLSLAARLNSSAHGLKPAFPVPAGGVKTSRVREVLSFYGGDTMLLVGGSLLESGEVIQRTKDFVAEVASVSKALAS</sequence>
<dbReference type="GO" id="GO:0000287">
    <property type="term" value="F:magnesium ion binding"/>
    <property type="evidence" value="ECO:0007669"/>
    <property type="project" value="InterPro"/>
</dbReference>
<dbReference type="SFLD" id="SFLDS00014">
    <property type="entry name" value="RuBisCO"/>
    <property type="match status" value="1"/>
</dbReference>
<gene>
    <name evidence="2" type="ORF">CCR94_22235</name>
</gene>
<dbReference type="CDD" id="cd08210">
    <property type="entry name" value="RLP_RrRLP"/>
    <property type="match status" value="1"/>
</dbReference>
<dbReference type="AlphaFoldDB" id="A0A2S6MVH4"/>
<dbReference type="RefSeq" id="WP_104510482.1">
    <property type="nucleotide sequence ID" value="NZ_JACIGC010000004.1"/>
</dbReference>
<dbReference type="Pfam" id="PF00016">
    <property type="entry name" value="RuBisCO_large"/>
    <property type="match status" value="1"/>
</dbReference>